<comment type="caution">
    <text evidence="2">The sequence shown here is derived from an EMBL/GenBank/DDBJ whole genome shotgun (WGS) entry which is preliminary data.</text>
</comment>
<dbReference type="OrthoDB" id="9815852at2"/>
<sequence length="167" mass="18263">MTKQTTTKGIDSQTAISFWHQNEHRARLTALGIAVVIAALALPIMLSEYSDGLAAVSYLLGTGIGVMLIIAPHLGRTKHKHRRVLISTSARQLAQQEFNAYHKAHAIGMIFGIWMCIASIAPAVMLNDSLGAASFMIFVAIGVFFLVYVNLISGAYRRLTKEHARLN</sequence>
<name>A0A0R1R1H9_9LACO</name>
<keyword evidence="3" id="KW-1185">Reference proteome</keyword>
<evidence type="ECO:0000313" key="3">
    <source>
        <dbReference type="Proteomes" id="UP000051790"/>
    </source>
</evidence>
<dbReference type="PATRIC" id="fig|1423769.4.peg.400"/>
<accession>A0A0R1R1H9</accession>
<feature type="transmembrane region" description="Helical" evidence="1">
    <location>
        <begin position="28"/>
        <end position="46"/>
    </location>
</feature>
<dbReference type="EMBL" id="AZEU01000102">
    <property type="protein sequence ID" value="KRL47203.1"/>
    <property type="molecule type" value="Genomic_DNA"/>
</dbReference>
<gene>
    <name evidence="2" type="ORF">FD01_GL000373</name>
</gene>
<protein>
    <submittedName>
        <fullName evidence="2">Uncharacterized protein</fullName>
    </submittedName>
</protein>
<dbReference type="RefSeq" id="WP_056963047.1">
    <property type="nucleotide sequence ID" value="NZ_AZEU01000102.1"/>
</dbReference>
<reference evidence="2 3" key="1">
    <citation type="journal article" date="2015" name="Genome Announc.">
        <title>Expanding the biotechnology potential of lactobacilli through comparative genomics of 213 strains and associated genera.</title>
        <authorList>
            <person name="Sun Z."/>
            <person name="Harris H.M."/>
            <person name="McCann A."/>
            <person name="Guo C."/>
            <person name="Argimon S."/>
            <person name="Zhang W."/>
            <person name="Yang X."/>
            <person name="Jeffery I.B."/>
            <person name="Cooney J.C."/>
            <person name="Kagawa T.F."/>
            <person name="Liu W."/>
            <person name="Song Y."/>
            <person name="Salvetti E."/>
            <person name="Wrobel A."/>
            <person name="Rasinkangas P."/>
            <person name="Parkhill J."/>
            <person name="Rea M.C."/>
            <person name="O'Sullivan O."/>
            <person name="Ritari J."/>
            <person name="Douillard F.P."/>
            <person name="Paul Ross R."/>
            <person name="Yang R."/>
            <person name="Briner A.E."/>
            <person name="Felis G.E."/>
            <person name="de Vos W.M."/>
            <person name="Barrangou R."/>
            <person name="Klaenhammer T.R."/>
            <person name="Caufield P.W."/>
            <person name="Cui Y."/>
            <person name="Zhang H."/>
            <person name="O'Toole P.W."/>
        </authorList>
    </citation>
    <scope>NUCLEOTIDE SEQUENCE [LARGE SCALE GENOMIC DNA]</scope>
    <source>
        <strain evidence="2 3">DSM 13343</strain>
    </source>
</reference>
<dbReference type="Proteomes" id="UP000051790">
    <property type="component" value="Unassembled WGS sequence"/>
</dbReference>
<keyword evidence="1" id="KW-1133">Transmembrane helix</keyword>
<proteinExistence type="predicted"/>
<organism evidence="2 3">
    <name type="scientific">Lacticaseibacillus manihotivorans DSM 13343 = JCM 12514</name>
    <dbReference type="NCBI Taxonomy" id="1423769"/>
    <lineage>
        <taxon>Bacteria</taxon>
        <taxon>Bacillati</taxon>
        <taxon>Bacillota</taxon>
        <taxon>Bacilli</taxon>
        <taxon>Lactobacillales</taxon>
        <taxon>Lactobacillaceae</taxon>
        <taxon>Lacticaseibacillus</taxon>
    </lineage>
</organism>
<evidence type="ECO:0000256" key="1">
    <source>
        <dbReference type="SAM" id="Phobius"/>
    </source>
</evidence>
<evidence type="ECO:0000313" key="2">
    <source>
        <dbReference type="EMBL" id="KRL47203.1"/>
    </source>
</evidence>
<feature type="transmembrane region" description="Helical" evidence="1">
    <location>
        <begin position="132"/>
        <end position="151"/>
    </location>
</feature>
<feature type="transmembrane region" description="Helical" evidence="1">
    <location>
        <begin position="106"/>
        <end position="126"/>
    </location>
</feature>
<dbReference type="AlphaFoldDB" id="A0A0R1R1H9"/>
<feature type="transmembrane region" description="Helical" evidence="1">
    <location>
        <begin position="52"/>
        <end position="74"/>
    </location>
</feature>
<keyword evidence="1" id="KW-0472">Membrane</keyword>
<keyword evidence="1" id="KW-0812">Transmembrane</keyword>